<dbReference type="Proteomes" id="UP000574761">
    <property type="component" value="Unassembled WGS sequence"/>
</dbReference>
<comment type="subcellular location">
    <subcellularLocation>
        <location evidence="1">Membrane</location>
        <topology evidence="1">Single-pass membrane protein</topology>
    </subcellularLocation>
</comment>
<name>A0A7W6D2F8_9HYPH</name>
<sequence>MRWFGNRKSGIKALSITPPEPAPGRHGIAIALCVKNEAAYIEEWLRFHSAIGVRHFIIYDNGSTDATCDIIRSVLDPAELTLMAWAGKVTSSKTDQLIDGQVLAFAHAILNFGGSFRRMAFIDADEFLLPKTGATLEEALAATGDFPNVSLPWHMFGTSGHKKRPAGPVAQAYTKRGADPLGPQEHSANFKCIVDPCEVTEVTIHQFKTKTHGDLTVNDAGYRTSRDGRKERRFYSNAHLQLNHYYSKSEEEMLAKMARGSNYAVSAEKLEEKMRITLANIHSSEVEDLAMVDFIAENGIRLASNEGTAYREGSAAG</sequence>
<protein>
    <recommendedName>
        <fullName evidence="9">Glycosyltransferase family 92 protein</fullName>
    </recommendedName>
</protein>
<evidence type="ECO:0000313" key="7">
    <source>
        <dbReference type="EMBL" id="MBB3975503.1"/>
    </source>
</evidence>
<keyword evidence="3" id="KW-0808">Transferase</keyword>
<evidence type="ECO:0000256" key="4">
    <source>
        <dbReference type="ARBA" id="ARBA00022692"/>
    </source>
</evidence>
<dbReference type="AlphaFoldDB" id="A0A7W6D2F8"/>
<dbReference type="SUPFAM" id="SSF53448">
    <property type="entry name" value="Nucleotide-diphospho-sugar transferases"/>
    <property type="match status" value="1"/>
</dbReference>
<evidence type="ECO:0000256" key="3">
    <source>
        <dbReference type="ARBA" id="ARBA00022679"/>
    </source>
</evidence>
<evidence type="ECO:0000256" key="5">
    <source>
        <dbReference type="ARBA" id="ARBA00022989"/>
    </source>
</evidence>
<evidence type="ECO:0000256" key="1">
    <source>
        <dbReference type="ARBA" id="ARBA00004167"/>
    </source>
</evidence>
<evidence type="ECO:0000256" key="6">
    <source>
        <dbReference type="ARBA" id="ARBA00023136"/>
    </source>
</evidence>
<keyword evidence="8" id="KW-1185">Reference proteome</keyword>
<keyword evidence="5" id="KW-1133">Transmembrane helix</keyword>
<dbReference type="RefSeq" id="WP_183799028.1">
    <property type="nucleotide sequence ID" value="NZ_JACIEE010000001.1"/>
</dbReference>
<organism evidence="7 8">
    <name type="scientific">Mycoplana azooxidifex</name>
    <dbReference type="NCBI Taxonomy" id="1636188"/>
    <lineage>
        <taxon>Bacteria</taxon>
        <taxon>Pseudomonadati</taxon>
        <taxon>Pseudomonadota</taxon>
        <taxon>Alphaproteobacteria</taxon>
        <taxon>Hyphomicrobiales</taxon>
        <taxon>Rhizobiaceae</taxon>
        <taxon>Mycoplana</taxon>
    </lineage>
</organism>
<keyword evidence="4" id="KW-0812">Transmembrane</keyword>
<dbReference type="InterPro" id="IPR008166">
    <property type="entry name" value="Glyco_transf_92"/>
</dbReference>
<evidence type="ECO:0000256" key="2">
    <source>
        <dbReference type="ARBA" id="ARBA00022676"/>
    </source>
</evidence>
<dbReference type="GO" id="GO:0005737">
    <property type="term" value="C:cytoplasm"/>
    <property type="evidence" value="ECO:0007669"/>
    <property type="project" value="TreeGrafter"/>
</dbReference>
<dbReference type="GO" id="GO:0016757">
    <property type="term" value="F:glycosyltransferase activity"/>
    <property type="evidence" value="ECO:0007669"/>
    <property type="project" value="UniProtKB-KW"/>
</dbReference>
<keyword evidence="6" id="KW-0472">Membrane</keyword>
<proteinExistence type="predicted"/>
<dbReference type="GO" id="GO:0016020">
    <property type="term" value="C:membrane"/>
    <property type="evidence" value="ECO:0007669"/>
    <property type="project" value="UniProtKB-SubCell"/>
</dbReference>
<comment type="caution">
    <text evidence="7">The sequence shown here is derived from an EMBL/GenBank/DDBJ whole genome shotgun (WGS) entry which is preliminary data.</text>
</comment>
<reference evidence="7 8" key="1">
    <citation type="submission" date="2020-08" db="EMBL/GenBank/DDBJ databases">
        <title>Genomic Encyclopedia of Type Strains, Phase IV (KMG-IV): sequencing the most valuable type-strain genomes for metagenomic binning, comparative biology and taxonomic classification.</title>
        <authorList>
            <person name="Goeker M."/>
        </authorList>
    </citation>
    <scope>NUCLEOTIDE SEQUENCE [LARGE SCALE GENOMIC DNA]</scope>
    <source>
        <strain evidence="7 8">DSM 100211</strain>
    </source>
</reference>
<accession>A0A7W6D2F8</accession>
<gene>
    <name evidence="7" type="ORF">GGQ64_000679</name>
</gene>
<dbReference type="Pfam" id="PF01697">
    <property type="entry name" value="Glyco_transf_92"/>
    <property type="match status" value="1"/>
</dbReference>
<dbReference type="PANTHER" id="PTHR21461">
    <property type="entry name" value="GLYCOSYLTRANSFERASE FAMILY 92 PROTEIN"/>
    <property type="match status" value="1"/>
</dbReference>
<evidence type="ECO:0008006" key="9">
    <source>
        <dbReference type="Google" id="ProtNLM"/>
    </source>
</evidence>
<dbReference type="InterPro" id="IPR029044">
    <property type="entry name" value="Nucleotide-diphossugar_trans"/>
</dbReference>
<dbReference type="EMBL" id="JACIEE010000001">
    <property type="protein sequence ID" value="MBB3975503.1"/>
    <property type="molecule type" value="Genomic_DNA"/>
</dbReference>
<evidence type="ECO:0000313" key="8">
    <source>
        <dbReference type="Proteomes" id="UP000574761"/>
    </source>
</evidence>
<dbReference type="PANTHER" id="PTHR21461:SF69">
    <property type="entry name" value="GLYCOSYLTRANSFERASE FAMILY 92 PROTEIN"/>
    <property type="match status" value="1"/>
</dbReference>
<keyword evidence="2" id="KW-0328">Glycosyltransferase</keyword>